<evidence type="ECO:0000259" key="1">
    <source>
        <dbReference type="PROSITE" id="PS50181"/>
    </source>
</evidence>
<sequence>MPTLFNDLPDLCLFEIFGYLNTMNIIYSFLDVNERMNVLLREKRYLSDISVDLTNTSLNIFKSFFNSLLPTIGSNITNLTIAFNQIELTKLYHYLLPNVKSLSLLSIINPNGLQKFFESKYFDSINELKMEFNGQTLIRSYTYSRIVNRFLFTEKTCRTTFEKCTLWGSCPYGICLQNVQQTLNIKQLTIQLNLLIDLLLLFDNLPCIEQFNVKLYRIHDSNDNINARHILDYTLLDKILRNLLSVQKLSLTYLTYEKNGIDGIRLHDTLSPLLNLNELSLLMTITYFTLVENHLLLSLKILERYNIHCWLDKNEYILYTKRFNHTLSLILDPLINDQIKTVHYSSVKILELSNRQRFSHSSLVKCLHQFPNLTSIKLQNIINLSEKETIKYTVDNVLSLAYYINVKYFQQFLFILPYLTTLKINYTCLQKYLTNSKYIFNNFNHIYHLKIIKCEYTNLNEILTYFSMLNTLSLQMSFYRKDYHTQKCLYFELIHSTILTRMKNLYYFEFIYDWEDLIQYLYSKLSSSTDNQIIQLHGDMITIWK</sequence>
<evidence type="ECO:0000313" key="4">
    <source>
        <dbReference type="Proteomes" id="UP000663829"/>
    </source>
</evidence>
<accession>A0A814MBL4</accession>
<dbReference type="AlphaFoldDB" id="A0A814MBL4"/>
<dbReference type="Proteomes" id="UP000663829">
    <property type="component" value="Unassembled WGS sequence"/>
</dbReference>
<reference evidence="2" key="1">
    <citation type="submission" date="2021-02" db="EMBL/GenBank/DDBJ databases">
        <authorList>
            <person name="Nowell W R."/>
        </authorList>
    </citation>
    <scope>NUCLEOTIDE SEQUENCE</scope>
</reference>
<proteinExistence type="predicted"/>
<dbReference type="OrthoDB" id="10000340at2759"/>
<dbReference type="EMBL" id="CAJNOQ010004855">
    <property type="protein sequence ID" value="CAF1076716.1"/>
    <property type="molecule type" value="Genomic_DNA"/>
</dbReference>
<comment type="caution">
    <text evidence="2">The sequence shown here is derived from an EMBL/GenBank/DDBJ whole genome shotgun (WGS) entry which is preliminary data.</text>
</comment>
<dbReference type="EMBL" id="CAJOBC010004855">
    <property type="protein sequence ID" value="CAF3843119.1"/>
    <property type="molecule type" value="Genomic_DNA"/>
</dbReference>
<gene>
    <name evidence="2" type="ORF">GPM918_LOCUS17558</name>
    <name evidence="3" type="ORF">SRO942_LOCUS17556</name>
</gene>
<evidence type="ECO:0000313" key="3">
    <source>
        <dbReference type="EMBL" id="CAF3843119.1"/>
    </source>
</evidence>
<dbReference type="Proteomes" id="UP000681722">
    <property type="component" value="Unassembled WGS sequence"/>
</dbReference>
<protein>
    <recommendedName>
        <fullName evidence="1">F-box domain-containing protein</fullName>
    </recommendedName>
</protein>
<dbReference type="PROSITE" id="PS50181">
    <property type="entry name" value="FBOX"/>
    <property type="match status" value="1"/>
</dbReference>
<keyword evidence="4" id="KW-1185">Reference proteome</keyword>
<name>A0A814MBL4_9BILA</name>
<feature type="domain" description="F-box" evidence="1">
    <location>
        <begin position="2"/>
        <end position="49"/>
    </location>
</feature>
<evidence type="ECO:0000313" key="2">
    <source>
        <dbReference type="EMBL" id="CAF1076716.1"/>
    </source>
</evidence>
<feature type="non-terminal residue" evidence="2">
    <location>
        <position position="1"/>
    </location>
</feature>
<dbReference type="InterPro" id="IPR001810">
    <property type="entry name" value="F-box_dom"/>
</dbReference>
<organism evidence="2 4">
    <name type="scientific">Didymodactylos carnosus</name>
    <dbReference type="NCBI Taxonomy" id="1234261"/>
    <lineage>
        <taxon>Eukaryota</taxon>
        <taxon>Metazoa</taxon>
        <taxon>Spiralia</taxon>
        <taxon>Gnathifera</taxon>
        <taxon>Rotifera</taxon>
        <taxon>Eurotatoria</taxon>
        <taxon>Bdelloidea</taxon>
        <taxon>Philodinida</taxon>
        <taxon>Philodinidae</taxon>
        <taxon>Didymodactylos</taxon>
    </lineage>
</organism>